<evidence type="ECO:0000256" key="1">
    <source>
        <dbReference type="ARBA" id="ARBA00012418"/>
    </source>
</evidence>
<keyword evidence="6" id="KW-0651">Protein splicing</keyword>
<dbReference type="AlphaFoldDB" id="A0A6C0HUG6"/>
<dbReference type="InterPro" id="IPR007120">
    <property type="entry name" value="DNA-dir_RNAP_su2_dom"/>
</dbReference>
<evidence type="ECO:0000256" key="2">
    <source>
        <dbReference type="ARBA" id="ARBA00022478"/>
    </source>
</evidence>
<dbReference type="Gene3D" id="2.40.50.150">
    <property type="match status" value="1"/>
</dbReference>
<keyword evidence="4" id="KW-0548">Nucleotidyltransferase</keyword>
<dbReference type="InterPro" id="IPR004042">
    <property type="entry name" value="Intein_endonuc_central"/>
</dbReference>
<organism evidence="9">
    <name type="scientific">viral metagenome</name>
    <dbReference type="NCBI Taxonomy" id="1070528"/>
    <lineage>
        <taxon>unclassified sequences</taxon>
        <taxon>metagenomes</taxon>
        <taxon>organismal metagenomes</taxon>
    </lineage>
</organism>
<dbReference type="PROSITE" id="PS50819">
    <property type="entry name" value="INTEIN_ENDONUCLEASE"/>
    <property type="match status" value="1"/>
</dbReference>
<dbReference type="Gene3D" id="3.10.28.10">
    <property type="entry name" value="Homing endonucleases"/>
    <property type="match status" value="1"/>
</dbReference>
<dbReference type="GO" id="GO:0004519">
    <property type="term" value="F:endonuclease activity"/>
    <property type="evidence" value="ECO:0007669"/>
    <property type="project" value="InterPro"/>
</dbReference>
<keyword evidence="5" id="KW-0068">Autocatalytic cleavage</keyword>
<dbReference type="SUPFAM" id="SSF51294">
    <property type="entry name" value="Hedgehog/intein (Hint) domain"/>
    <property type="match status" value="1"/>
</dbReference>
<dbReference type="Gene3D" id="2.40.270.10">
    <property type="entry name" value="DNA-directed RNA polymerase, subunit 2, domain 6"/>
    <property type="match status" value="1"/>
</dbReference>
<keyword evidence="3" id="KW-0808">Transferase</keyword>
<dbReference type="SUPFAM" id="SSF64484">
    <property type="entry name" value="beta and beta-prime subunits of DNA dependent RNA-polymerase"/>
    <property type="match status" value="2"/>
</dbReference>
<dbReference type="InterPro" id="IPR015712">
    <property type="entry name" value="DNA-dir_RNA_pol_su2"/>
</dbReference>
<dbReference type="GO" id="GO:0032549">
    <property type="term" value="F:ribonucleoside binding"/>
    <property type="evidence" value="ECO:0007669"/>
    <property type="project" value="InterPro"/>
</dbReference>
<dbReference type="InterPro" id="IPR014724">
    <property type="entry name" value="RNA_pol_RPB2_OB-fold"/>
</dbReference>
<keyword evidence="2" id="KW-0240">DNA-directed RNA polymerase</keyword>
<evidence type="ECO:0000259" key="8">
    <source>
        <dbReference type="PROSITE" id="PS50819"/>
    </source>
</evidence>
<dbReference type="InterPro" id="IPR037033">
    <property type="entry name" value="DNA-dir_RNAP_su2_hyb_sf"/>
</dbReference>
<evidence type="ECO:0000256" key="3">
    <source>
        <dbReference type="ARBA" id="ARBA00022679"/>
    </source>
</evidence>
<feature type="domain" description="DOD-type homing endonuclease" evidence="8">
    <location>
        <begin position="280"/>
        <end position="412"/>
    </location>
</feature>
<dbReference type="InterPro" id="IPR006141">
    <property type="entry name" value="Intein_N"/>
</dbReference>
<name>A0A6C0HUG6_9ZZZZ</name>
<accession>A0A6C0HUG6</accession>
<dbReference type="GO" id="GO:0003899">
    <property type="term" value="F:DNA-directed RNA polymerase activity"/>
    <property type="evidence" value="ECO:0007669"/>
    <property type="project" value="UniProtKB-EC"/>
</dbReference>
<evidence type="ECO:0000256" key="7">
    <source>
        <dbReference type="ARBA" id="ARBA00023163"/>
    </source>
</evidence>
<proteinExistence type="predicted"/>
<evidence type="ECO:0000256" key="6">
    <source>
        <dbReference type="ARBA" id="ARBA00023000"/>
    </source>
</evidence>
<evidence type="ECO:0000256" key="4">
    <source>
        <dbReference type="ARBA" id="ARBA00022695"/>
    </source>
</evidence>
<dbReference type="GO" id="GO:0016539">
    <property type="term" value="P:intein-mediated protein splicing"/>
    <property type="evidence" value="ECO:0007669"/>
    <property type="project" value="InterPro"/>
</dbReference>
<reference evidence="9" key="1">
    <citation type="journal article" date="2020" name="Nature">
        <title>Giant virus diversity and host interactions through global metagenomics.</title>
        <authorList>
            <person name="Schulz F."/>
            <person name="Roux S."/>
            <person name="Paez-Espino D."/>
            <person name="Jungbluth S."/>
            <person name="Walsh D.A."/>
            <person name="Denef V.J."/>
            <person name="McMahon K.D."/>
            <person name="Konstantinidis K.T."/>
            <person name="Eloe-Fadrosh E.A."/>
            <person name="Kyrpides N.C."/>
            <person name="Woyke T."/>
        </authorList>
    </citation>
    <scope>NUCLEOTIDE SEQUENCE</scope>
    <source>
        <strain evidence="9">GVMAG-M-3300023184-177</strain>
    </source>
</reference>
<keyword evidence="7" id="KW-0804">Transcription</keyword>
<sequence>MVGINDNQEDSLIFNQSAIDRGIFRVDSMKKYHSEIQKNPSTSQDDIFMKPDRNKVTGMKQGNYDKLNEKGYIPEETEIDNEDIIIGKVSPIQPTGNNNKVYKDSSEIFKTNVPGVIDRVHTNIFNSDGYEQYNVRVRMERSPMIGDKFACYDPETEILTDKGWIFVDKLSMDYKVATLDNNTLKYEHPTELQNYDYEGKMYYVDSNQINLMVTPNHRMWTGDRNGKYEIKLAEEIYGKRRYYMKNVENYIPDNKMNKFVIPAYNDEPAMEVDMDSWLIFFGIWIAEGCVCHPSNDLRICANKQRVKEAIDKCNEKLNFKIGKYMVKRDNDINDWRIYTKQIVMYFKPLSVGACNKYLPEWVWDLTKEQCQTLIKGMLLGDGHTMENGTCRYDTSSTKLADDFQRLCLHAGWSCNKVLKYAAGHTATTKTGIEIKSTCDAWRLTVITKQNNPLVNKNINEGKQLDSWVDYNGKVYCCTVPSGIVYVRRKGIVSWCGNSSYGQKGTLGIALPQRDMPFTEDGMVPDLIMNPHAIPSRMTVAQLIECMSAKIGAIDGKFMDGTPFMDYNVRDLPTILKKLGYNAYGTETMYCGITGRKIDAQIFIGPTYYMRLKHMVLDKVHSRSTGPRQALTRQPLEGRSRAGGLRIGKPFCLSQRATVWLVIVMDGNTFKLREQPVKLIIPS</sequence>
<dbReference type="InterPro" id="IPR027434">
    <property type="entry name" value="Homing_endonucl"/>
</dbReference>
<dbReference type="InterPro" id="IPR036844">
    <property type="entry name" value="Hint_dom_sf"/>
</dbReference>
<dbReference type="GO" id="GO:0003677">
    <property type="term" value="F:DNA binding"/>
    <property type="evidence" value="ECO:0007669"/>
    <property type="project" value="InterPro"/>
</dbReference>
<evidence type="ECO:0000313" key="9">
    <source>
        <dbReference type="EMBL" id="QHT84341.1"/>
    </source>
</evidence>
<dbReference type="SUPFAM" id="SSF55608">
    <property type="entry name" value="Homing endonucleases"/>
    <property type="match status" value="1"/>
</dbReference>
<dbReference type="PANTHER" id="PTHR20856">
    <property type="entry name" value="DNA-DIRECTED RNA POLYMERASE I SUBUNIT 2"/>
    <property type="match status" value="1"/>
</dbReference>
<protein>
    <recommendedName>
        <fullName evidence="1">DNA-directed RNA polymerase</fullName>
        <ecNumber evidence="1">2.7.7.6</ecNumber>
    </recommendedName>
</protein>
<dbReference type="Gene3D" id="2.170.16.10">
    <property type="entry name" value="Hedgehog/Intein (Hint) domain"/>
    <property type="match status" value="1"/>
</dbReference>
<dbReference type="EC" id="2.7.7.6" evidence="1"/>
<evidence type="ECO:0000256" key="5">
    <source>
        <dbReference type="ARBA" id="ARBA00022813"/>
    </source>
</evidence>
<dbReference type="Pfam" id="PF00562">
    <property type="entry name" value="RNA_pol_Rpb2_6"/>
    <property type="match status" value="2"/>
</dbReference>
<dbReference type="GO" id="GO:0006351">
    <property type="term" value="P:DNA-templated transcription"/>
    <property type="evidence" value="ECO:0007669"/>
    <property type="project" value="InterPro"/>
</dbReference>
<dbReference type="PROSITE" id="PS50817">
    <property type="entry name" value="INTEIN_N_TER"/>
    <property type="match status" value="1"/>
</dbReference>
<dbReference type="EMBL" id="MN740017">
    <property type="protein sequence ID" value="QHT84341.1"/>
    <property type="molecule type" value="Genomic_DNA"/>
</dbReference>
<dbReference type="GO" id="GO:0000428">
    <property type="term" value="C:DNA-directed RNA polymerase complex"/>
    <property type="evidence" value="ECO:0007669"/>
    <property type="project" value="UniProtKB-KW"/>
</dbReference>